<dbReference type="Pfam" id="PF08281">
    <property type="entry name" value="Sigma70_r4_2"/>
    <property type="match status" value="1"/>
</dbReference>
<reference evidence="4 5" key="1">
    <citation type="journal article" date="2019" name="Nat. Med.">
        <title>A library of human gut bacterial isolates paired with longitudinal multiomics data enables mechanistic microbiome research.</title>
        <authorList>
            <person name="Poyet M."/>
            <person name="Groussin M."/>
            <person name="Gibbons S.M."/>
            <person name="Avila-Pacheco J."/>
            <person name="Jiang X."/>
            <person name="Kearney S.M."/>
            <person name="Perrotta A.R."/>
            <person name="Berdy B."/>
            <person name="Zhao S."/>
            <person name="Lieberman T.D."/>
            <person name="Swanson P.K."/>
            <person name="Smith M."/>
            <person name="Roesemann S."/>
            <person name="Alexander J.E."/>
            <person name="Rich S.A."/>
            <person name="Livny J."/>
            <person name="Vlamakis H."/>
            <person name="Clish C."/>
            <person name="Bullock K."/>
            <person name="Deik A."/>
            <person name="Scott J."/>
            <person name="Pierce K.A."/>
            <person name="Xavier R.J."/>
            <person name="Alm E.J."/>
        </authorList>
    </citation>
    <scope>NUCLEOTIDE SEQUENCE [LARGE SCALE GENOMIC DNA]</scope>
    <source>
        <strain evidence="3 5">BIOML-A10</strain>
        <strain evidence="2 4">BIOML-A11</strain>
    </source>
</reference>
<evidence type="ECO:0000313" key="4">
    <source>
        <dbReference type="Proteomes" id="UP000450599"/>
    </source>
</evidence>
<evidence type="ECO:0000313" key="5">
    <source>
        <dbReference type="Proteomes" id="UP000471216"/>
    </source>
</evidence>
<evidence type="ECO:0000313" key="3">
    <source>
        <dbReference type="EMBL" id="MRZ05997.1"/>
    </source>
</evidence>
<accession>A0A6I2NXV6</accession>
<dbReference type="InterPro" id="IPR013324">
    <property type="entry name" value="RNA_pol_sigma_r3/r4-like"/>
</dbReference>
<name>A0A6I2NXV6_PARDI</name>
<dbReference type="InterPro" id="IPR036388">
    <property type="entry name" value="WH-like_DNA-bd_sf"/>
</dbReference>
<feature type="domain" description="RNA polymerase sigma factor 70 region 4 type 2" evidence="1">
    <location>
        <begin position="9"/>
        <end position="44"/>
    </location>
</feature>
<dbReference type="InterPro" id="IPR013249">
    <property type="entry name" value="RNA_pol_sigma70_r4_t2"/>
</dbReference>
<dbReference type="RefSeq" id="WP_080707535.1">
    <property type="nucleotide sequence ID" value="NZ_CP103178.1"/>
</dbReference>
<protein>
    <recommendedName>
        <fullName evidence="1">RNA polymerase sigma factor 70 region 4 type 2 domain-containing protein</fullName>
    </recommendedName>
</protein>
<dbReference type="GO" id="GO:0003677">
    <property type="term" value="F:DNA binding"/>
    <property type="evidence" value="ECO:0007669"/>
    <property type="project" value="InterPro"/>
</dbReference>
<organism evidence="3 5">
    <name type="scientific">Parabacteroides distasonis</name>
    <dbReference type="NCBI Taxonomy" id="823"/>
    <lineage>
        <taxon>Bacteria</taxon>
        <taxon>Pseudomonadati</taxon>
        <taxon>Bacteroidota</taxon>
        <taxon>Bacteroidia</taxon>
        <taxon>Bacteroidales</taxon>
        <taxon>Tannerellaceae</taxon>
        <taxon>Parabacteroides</taxon>
    </lineage>
</organism>
<dbReference type="EMBL" id="WKMX01000006">
    <property type="protein sequence ID" value="MRZ05997.1"/>
    <property type="molecule type" value="Genomic_DNA"/>
</dbReference>
<gene>
    <name evidence="3" type="ORF">GKD54_07160</name>
    <name evidence="2" type="ORF">GKD58_21560</name>
</gene>
<dbReference type="Proteomes" id="UP000471216">
    <property type="component" value="Unassembled WGS sequence"/>
</dbReference>
<dbReference type="Proteomes" id="UP000450599">
    <property type="component" value="Unassembled WGS sequence"/>
</dbReference>
<dbReference type="EMBL" id="WKMW01000030">
    <property type="protein sequence ID" value="MRY86798.1"/>
    <property type="molecule type" value="Genomic_DNA"/>
</dbReference>
<dbReference type="GO" id="GO:0016987">
    <property type="term" value="F:sigma factor activity"/>
    <property type="evidence" value="ECO:0007669"/>
    <property type="project" value="InterPro"/>
</dbReference>
<proteinExistence type="predicted"/>
<dbReference type="AlphaFoldDB" id="A0A6I2NXV6"/>
<dbReference type="GO" id="GO:0006352">
    <property type="term" value="P:DNA-templated transcription initiation"/>
    <property type="evidence" value="ECO:0007669"/>
    <property type="project" value="InterPro"/>
</dbReference>
<dbReference type="SUPFAM" id="SSF88659">
    <property type="entry name" value="Sigma3 and sigma4 domains of RNA polymerase sigma factors"/>
    <property type="match status" value="1"/>
</dbReference>
<dbReference type="Gene3D" id="1.10.10.10">
    <property type="entry name" value="Winged helix-like DNA-binding domain superfamily/Winged helix DNA-binding domain"/>
    <property type="match status" value="1"/>
</dbReference>
<sequence>MRYLKKSLAVFQLYLSGFKYQEIAEITQEPLGTVKSRIHLCRKKQKSYWWIIGSVGIK</sequence>
<evidence type="ECO:0000259" key="1">
    <source>
        <dbReference type="Pfam" id="PF08281"/>
    </source>
</evidence>
<comment type="caution">
    <text evidence="3">The sequence shown here is derived from an EMBL/GenBank/DDBJ whole genome shotgun (WGS) entry which is preliminary data.</text>
</comment>
<evidence type="ECO:0000313" key="2">
    <source>
        <dbReference type="EMBL" id="MRY86798.1"/>
    </source>
</evidence>